<sequence>MPRSNLILETAPAKVNLSLRVLGRRADGYHEIESLVMFARSAADQVRFTPGREPKLNLSGPFASALKGTNIVETVLARIFDVVPDIQLGEVSLDKRLPVASGVGGGSADAAAVLRALRVANADLASTVDWVGSATALGADVPMCLESRACFVRGVGTEVLPLSDFPPLAIVLANSLVEMPSDKTAQVFKRLAAPEYQTGGSDEPRTCFSSRDDLIAYVASVGNDLTSPALSLAPQISDVVRELSANHGCRYAALSGAGPTCFGLYDDLQTAKEAAMVLTARRPDWWVVASELG</sequence>
<evidence type="ECO:0000313" key="14">
    <source>
        <dbReference type="Proteomes" id="UP000033187"/>
    </source>
</evidence>
<dbReference type="Pfam" id="PF00288">
    <property type="entry name" value="GHMP_kinases_N"/>
    <property type="match status" value="1"/>
</dbReference>
<dbReference type="InterPro" id="IPR006204">
    <property type="entry name" value="GHMP_kinase_N_dom"/>
</dbReference>
<dbReference type="InterPro" id="IPR004424">
    <property type="entry name" value="IspE"/>
</dbReference>
<dbReference type="SUPFAM" id="SSF54211">
    <property type="entry name" value="Ribosomal protein S5 domain 2-like"/>
    <property type="match status" value="1"/>
</dbReference>
<dbReference type="Proteomes" id="UP000033187">
    <property type="component" value="Chromosome 1"/>
</dbReference>
<dbReference type="PANTHER" id="PTHR43527:SF2">
    <property type="entry name" value="4-DIPHOSPHOCYTIDYL-2-C-METHYL-D-ERYTHRITOL KINASE, CHLOROPLASTIC"/>
    <property type="match status" value="1"/>
</dbReference>
<feature type="active site" evidence="10">
    <location>
        <position position="14"/>
    </location>
</feature>
<keyword evidence="4 10" id="KW-0808">Transferase</keyword>
<evidence type="ECO:0000256" key="5">
    <source>
        <dbReference type="ARBA" id="ARBA00022741"/>
    </source>
</evidence>
<dbReference type="RefSeq" id="WP_046479501.1">
    <property type="nucleotide sequence ID" value="NZ_LN829118.1"/>
</dbReference>
<evidence type="ECO:0000256" key="7">
    <source>
        <dbReference type="ARBA" id="ARBA00022840"/>
    </source>
</evidence>
<dbReference type="EMBL" id="LN829119">
    <property type="protein sequence ID" value="CPR22469.1"/>
    <property type="molecule type" value="Genomic_DNA"/>
</dbReference>
<gene>
    <name evidence="10 13" type="primary">ispE</name>
    <name evidence="13" type="ORF">YBN1229_v1_3902</name>
</gene>
<protein>
    <recommendedName>
        <fullName evidence="3 10">4-diphosphocytidyl-2-C-methyl-D-erythritol kinase</fullName>
        <shortName evidence="10">CMK</shortName>
        <ecNumber evidence="2 10">2.7.1.148</ecNumber>
    </recommendedName>
    <alternativeName>
        <fullName evidence="9 10">4-(cytidine-5'-diphospho)-2-C-methyl-D-erythritol kinase</fullName>
    </alternativeName>
</protein>
<dbReference type="EC" id="2.7.1.148" evidence="2 10"/>
<dbReference type="InterPro" id="IPR013750">
    <property type="entry name" value="GHMP_kinase_C_dom"/>
</dbReference>
<dbReference type="GO" id="GO:0019288">
    <property type="term" value="P:isopentenyl diphosphate biosynthetic process, methylerythritol 4-phosphate pathway"/>
    <property type="evidence" value="ECO:0007669"/>
    <property type="project" value="UniProtKB-UniRule"/>
</dbReference>
<comment type="catalytic activity">
    <reaction evidence="10">
        <text>4-CDP-2-C-methyl-D-erythritol + ATP = 4-CDP-2-C-methyl-D-erythritol 2-phosphate + ADP + H(+)</text>
        <dbReference type="Rhea" id="RHEA:18437"/>
        <dbReference type="ChEBI" id="CHEBI:15378"/>
        <dbReference type="ChEBI" id="CHEBI:30616"/>
        <dbReference type="ChEBI" id="CHEBI:57823"/>
        <dbReference type="ChEBI" id="CHEBI:57919"/>
        <dbReference type="ChEBI" id="CHEBI:456216"/>
        <dbReference type="EC" id="2.7.1.148"/>
    </reaction>
</comment>
<comment type="similarity">
    <text evidence="1 10">Belongs to the GHMP kinase family. IspE subfamily.</text>
</comment>
<dbReference type="OrthoDB" id="9809438at2"/>
<evidence type="ECO:0000256" key="10">
    <source>
        <dbReference type="HAMAP-Rule" id="MF_00061"/>
    </source>
</evidence>
<evidence type="ECO:0000256" key="8">
    <source>
        <dbReference type="ARBA" id="ARBA00023229"/>
    </source>
</evidence>
<dbReference type="Pfam" id="PF08544">
    <property type="entry name" value="GHMP_kinases_C"/>
    <property type="match status" value="1"/>
</dbReference>
<keyword evidence="8 10" id="KW-0414">Isoprene biosynthesis</keyword>
<dbReference type="KEGG" id="fil:BN1229_v1_3914"/>
<feature type="domain" description="GHMP kinase C-terminal" evidence="12">
    <location>
        <begin position="225"/>
        <end position="275"/>
    </location>
</feature>
<dbReference type="NCBIfam" id="NF011202">
    <property type="entry name" value="PRK14608.1"/>
    <property type="match status" value="1"/>
</dbReference>
<keyword evidence="7 10" id="KW-0067">ATP-binding</keyword>
<evidence type="ECO:0000256" key="6">
    <source>
        <dbReference type="ARBA" id="ARBA00022777"/>
    </source>
</evidence>
<dbReference type="UniPathway" id="UPA00056">
    <property type="reaction ID" value="UER00094"/>
</dbReference>
<keyword evidence="14" id="KW-1185">Reference proteome</keyword>
<dbReference type="InterPro" id="IPR036554">
    <property type="entry name" value="GHMP_kinase_C_sf"/>
</dbReference>
<dbReference type="AlphaFoldDB" id="A0A0D6JKH5"/>
<comment type="pathway">
    <text evidence="10">Isoprenoid biosynthesis; isopentenyl diphosphate biosynthesis via DXP pathway; isopentenyl diphosphate from 1-deoxy-D-xylulose 5-phosphate: step 3/6.</text>
</comment>
<evidence type="ECO:0000256" key="3">
    <source>
        <dbReference type="ARBA" id="ARBA00017473"/>
    </source>
</evidence>
<evidence type="ECO:0000256" key="9">
    <source>
        <dbReference type="ARBA" id="ARBA00032554"/>
    </source>
</evidence>
<dbReference type="PIRSF" id="PIRSF010376">
    <property type="entry name" value="IspE"/>
    <property type="match status" value="1"/>
</dbReference>
<evidence type="ECO:0000256" key="1">
    <source>
        <dbReference type="ARBA" id="ARBA00009684"/>
    </source>
</evidence>
<name>A0A0D6JKH5_9HYPH</name>
<dbReference type="Gene3D" id="3.30.230.10">
    <property type="match status" value="1"/>
</dbReference>
<dbReference type="GO" id="GO:0016114">
    <property type="term" value="P:terpenoid biosynthetic process"/>
    <property type="evidence" value="ECO:0007669"/>
    <property type="project" value="InterPro"/>
</dbReference>
<dbReference type="InterPro" id="IPR014721">
    <property type="entry name" value="Ribsml_uS5_D2-typ_fold_subgr"/>
</dbReference>
<organism evidence="13 14">
    <name type="scientific">Candidatus Filomicrobium marinum</name>
    <dbReference type="NCBI Taxonomy" id="1608628"/>
    <lineage>
        <taxon>Bacteria</taxon>
        <taxon>Pseudomonadati</taxon>
        <taxon>Pseudomonadota</taxon>
        <taxon>Alphaproteobacteria</taxon>
        <taxon>Hyphomicrobiales</taxon>
        <taxon>Hyphomicrobiaceae</taxon>
        <taxon>Filomicrobium</taxon>
    </lineage>
</organism>
<proteinExistence type="inferred from homology"/>
<keyword evidence="5 10" id="KW-0547">Nucleotide-binding</keyword>
<feature type="active site" evidence="10">
    <location>
        <position position="140"/>
    </location>
</feature>
<evidence type="ECO:0000256" key="4">
    <source>
        <dbReference type="ARBA" id="ARBA00022679"/>
    </source>
</evidence>
<dbReference type="Gene3D" id="3.30.70.890">
    <property type="entry name" value="GHMP kinase, C-terminal domain"/>
    <property type="match status" value="1"/>
</dbReference>
<accession>A0A0D6JKH5</accession>
<evidence type="ECO:0000259" key="12">
    <source>
        <dbReference type="Pfam" id="PF08544"/>
    </source>
</evidence>
<dbReference type="SUPFAM" id="SSF55060">
    <property type="entry name" value="GHMP Kinase, C-terminal domain"/>
    <property type="match status" value="1"/>
</dbReference>
<dbReference type="KEGG" id="fiy:BN1229_v1_3902"/>
<keyword evidence="6 10" id="KW-0418">Kinase</keyword>
<reference evidence="14" key="1">
    <citation type="submission" date="2015-02" db="EMBL/GenBank/DDBJ databases">
        <authorList>
            <person name="Chooi Y.-H."/>
        </authorList>
    </citation>
    <scope>NUCLEOTIDE SEQUENCE [LARGE SCALE GENOMIC DNA]</scope>
    <source>
        <strain evidence="14">strain Y</strain>
    </source>
</reference>
<feature type="binding site" evidence="10">
    <location>
        <begin position="98"/>
        <end position="108"/>
    </location>
    <ligand>
        <name>ATP</name>
        <dbReference type="ChEBI" id="CHEBI:30616"/>
    </ligand>
</feature>
<dbReference type="GO" id="GO:0050515">
    <property type="term" value="F:4-(cytidine 5'-diphospho)-2-C-methyl-D-erythritol kinase activity"/>
    <property type="evidence" value="ECO:0007669"/>
    <property type="project" value="UniProtKB-UniRule"/>
</dbReference>
<dbReference type="PANTHER" id="PTHR43527">
    <property type="entry name" value="4-DIPHOSPHOCYTIDYL-2-C-METHYL-D-ERYTHRITOL KINASE, CHLOROPLASTIC"/>
    <property type="match status" value="1"/>
</dbReference>
<evidence type="ECO:0000259" key="11">
    <source>
        <dbReference type="Pfam" id="PF00288"/>
    </source>
</evidence>
<feature type="domain" description="GHMP kinase N-terminal" evidence="11">
    <location>
        <begin position="89"/>
        <end position="145"/>
    </location>
</feature>
<dbReference type="HAMAP" id="MF_00061">
    <property type="entry name" value="IspE"/>
    <property type="match status" value="1"/>
</dbReference>
<evidence type="ECO:0000313" key="13">
    <source>
        <dbReference type="EMBL" id="CPR22469.1"/>
    </source>
</evidence>
<evidence type="ECO:0000256" key="2">
    <source>
        <dbReference type="ARBA" id="ARBA00012052"/>
    </source>
</evidence>
<dbReference type="InterPro" id="IPR020568">
    <property type="entry name" value="Ribosomal_Su5_D2-typ_SF"/>
</dbReference>
<dbReference type="GO" id="GO:0005524">
    <property type="term" value="F:ATP binding"/>
    <property type="evidence" value="ECO:0007669"/>
    <property type="project" value="UniProtKB-UniRule"/>
</dbReference>
<comment type="function">
    <text evidence="10">Catalyzes the phosphorylation of the position 2 hydroxy group of 4-diphosphocytidyl-2C-methyl-D-erythritol.</text>
</comment>